<name>A0ABR2XE24_9PEZI</name>
<evidence type="ECO:0000313" key="2">
    <source>
        <dbReference type="Proteomes" id="UP001465668"/>
    </source>
</evidence>
<keyword evidence="2" id="KW-1185">Reference proteome</keyword>
<dbReference type="EMBL" id="JARVKM010000067">
    <property type="protein sequence ID" value="KAK9772034.1"/>
    <property type="molecule type" value="Genomic_DNA"/>
</dbReference>
<organism evidence="1 2">
    <name type="scientific">Seiridium cardinale</name>
    <dbReference type="NCBI Taxonomy" id="138064"/>
    <lineage>
        <taxon>Eukaryota</taxon>
        <taxon>Fungi</taxon>
        <taxon>Dikarya</taxon>
        <taxon>Ascomycota</taxon>
        <taxon>Pezizomycotina</taxon>
        <taxon>Sordariomycetes</taxon>
        <taxon>Xylariomycetidae</taxon>
        <taxon>Amphisphaeriales</taxon>
        <taxon>Sporocadaceae</taxon>
        <taxon>Seiridium</taxon>
    </lineage>
</organism>
<gene>
    <name evidence="1" type="ORF">SCAR479_11353</name>
</gene>
<accession>A0ABR2XE24</accession>
<comment type="caution">
    <text evidence="1">The sequence shown here is derived from an EMBL/GenBank/DDBJ whole genome shotgun (WGS) entry which is preliminary data.</text>
</comment>
<proteinExistence type="predicted"/>
<protein>
    <submittedName>
        <fullName evidence="1">Uncharacterized protein</fullName>
    </submittedName>
</protein>
<evidence type="ECO:0000313" key="1">
    <source>
        <dbReference type="EMBL" id="KAK9772034.1"/>
    </source>
</evidence>
<dbReference type="Proteomes" id="UP001465668">
    <property type="component" value="Unassembled WGS sequence"/>
</dbReference>
<reference evidence="1 2" key="1">
    <citation type="submission" date="2024-02" db="EMBL/GenBank/DDBJ databases">
        <title>First draft genome assembly of two strains of Seiridium cardinale.</title>
        <authorList>
            <person name="Emiliani G."/>
            <person name="Scali E."/>
        </authorList>
    </citation>
    <scope>NUCLEOTIDE SEQUENCE [LARGE SCALE GENOMIC DNA]</scope>
    <source>
        <strain evidence="1 2">BM-138-000479</strain>
    </source>
</reference>
<sequence length="85" mass="9660">MLRPVSRNKGLTRFGEMIDAQRTSIAKALHTATDDSLPLTSQVESIMTVLCHGTEHEWKARHHHQSFSCSRLMQQYNPLGINLDD</sequence>